<dbReference type="RefSeq" id="WP_103922307.1">
    <property type="nucleotide sequence ID" value="NZ_FMSV02000556.1"/>
</dbReference>
<dbReference type="EMBL" id="FMSV02000556">
    <property type="protein sequence ID" value="SEH08794.1"/>
    <property type="molecule type" value="Genomic_DNA"/>
</dbReference>
<sequence>MGQVTIYLEESIEHKMVSAAESAHLSKSKWIAKLIQEKLANEWPQSVVEMAGTWEDFPDIEEIRTQQGQDAERENL</sequence>
<gene>
    <name evidence="1" type="ORF">MBHS_04687</name>
</gene>
<dbReference type="Proteomes" id="UP000236724">
    <property type="component" value="Unassembled WGS sequence"/>
</dbReference>
<evidence type="ECO:0008006" key="3">
    <source>
        <dbReference type="Google" id="ProtNLM"/>
    </source>
</evidence>
<proteinExistence type="predicted"/>
<dbReference type="OrthoDB" id="5472118at2"/>
<dbReference type="AlphaFoldDB" id="A0A1H6FIF4"/>
<protein>
    <recommendedName>
        <fullName evidence="3">CopG family transcriptional regulator</fullName>
    </recommendedName>
</protein>
<organism evidence="1 2">
    <name type="scientific">Candidatus Venteria ishoeyi</name>
    <dbReference type="NCBI Taxonomy" id="1899563"/>
    <lineage>
        <taxon>Bacteria</taxon>
        <taxon>Pseudomonadati</taxon>
        <taxon>Pseudomonadota</taxon>
        <taxon>Gammaproteobacteria</taxon>
        <taxon>Thiotrichales</taxon>
        <taxon>Thiotrichaceae</taxon>
        <taxon>Venteria</taxon>
    </lineage>
</organism>
<evidence type="ECO:0000313" key="1">
    <source>
        <dbReference type="EMBL" id="SEH08794.1"/>
    </source>
</evidence>
<name>A0A1H6FIF4_9GAMM</name>
<keyword evidence="2" id="KW-1185">Reference proteome</keyword>
<evidence type="ECO:0000313" key="2">
    <source>
        <dbReference type="Proteomes" id="UP000236724"/>
    </source>
</evidence>
<reference evidence="1 2" key="1">
    <citation type="submission" date="2016-10" db="EMBL/GenBank/DDBJ databases">
        <authorList>
            <person name="de Groot N.N."/>
        </authorList>
    </citation>
    <scope>NUCLEOTIDE SEQUENCE [LARGE SCALE GENOMIC DNA]</scope>
    <source>
        <strain evidence="1">MBHS1</strain>
    </source>
</reference>
<accession>A0A1H6FIF4</accession>